<dbReference type="AlphaFoldDB" id="A0A8H4V9P7"/>
<organism evidence="2 3">
    <name type="scientific">Ophiocordyceps sinensis</name>
    <dbReference type="NCBI Taxonomy" id="72228"/>
    <lineage>
        <taxon>Eukaryota</taxon>
        <taxon>Fungi</taxon>
        <taxon>Dikarya</taxon>
        <taxon>Ascomycota</taxon>
        <taxon>Pezizomycotina</taxon>
        <taxon>Sordariomycetes</taxon>
        <taxon>Hypocreomycetidae</taxon>
        <taxon>Hypocreales</taxon>
        <taxon>Ophiocordycipitaceae</taxon>
        <taxon>Ophiocordyceps</taxon>
    </lineage>
</organism>
<dbReference type="EMBL" id="JAAVMX010000001">
    <property type="protein sequence ID" value="KAF4513182.1"/>
    <property type="molecule type" value="Genomic_DNA"/>
</dbReference>
<reference evidence="2 3" key="1">
    <citation type="journal article" date="2020" name="Genome Biol. Evol.">
        <title>A new high-quality draft genome assembly of the Chinese cordyceps Ophiocordyceps sinensis.</title>
        <authorList>
            <person name="Shu R."/>
            <person name="Zhang J."/>
            <person name="Meng Q."/>
            <person name="Zhang H."/>
            <person name="Zhou G."/>
            <person name="Li M."/>
            <person name="Wu P."/>
            <person name="Zhao Y."/>
            <person name="Chen C."/>
            <person name="Qin Q."/>
        </authorList>
    </citation>
    <scope>NUCLEOTIDE SEQUENCE [LARGE SCALE GENOMIC DNA]</scope>
    <source>
        <strain evidence="2 3">IOZ07</strain>
    </source>
</reference>
<keyword evidence="3" id="KW-1185">Reference proteome</keyword>
<evidence type="ECO:0000313" key="3">
    <source>
        <dbReference type="Proteomes" id="UP000557566"/>
    </source>
</evidence>
<name>A0A8H4V9P7_9HYPO</name>
<evidence type="ECO:0000313" key="2">
    <source>
        <dbReference type="EMBL" id="KAF4513182.1"/>
    </source>
</evidence>
<gene>
    <name evidence="2" type="ORF">G6O67_000485</name>
</gene>
<proteinExistence type="predicted"/>
<evidence type="ECO:0000256" key="1">
    <source>
        <dbReference type="SAM" id="MobiDB-lite"/>
    </source>
</evidence>
<protein>
    <submittedName>
        <fullName evidence="2">Uncharacterized protein</fullName>
    </submittedName>
</protein>
<dbReference type="Proteomes" id="UP000557566">
    <property type="component" value="Unassembled WGS sequence"/>
</dbReference>
<dbReference type="OrthoDB" id="5105924at2759"/>
<sequence length="91" mass="9780">MALGKKTKVRADAKAPLRLTRLRSQLPGAPHIMQGLDSNNKTTEALPCDPDNIAMAEDHFASQSIAIIAAAGEPRATERGYDSGQDPAPWR</sequence>
<accession>A0A8H4V9P7</accession>
<feature type="region of interest" description="Disordered" evidence="1">
    <location>
        <begin position="24"/>
        <end position="43"/>
    </location>
</feature>
<comment type="caution">
    <text evidence="2">The sequence shown here is derived from an EMBL/GenBank/DDBJ whole genome shotgun (WGS) entry which is preliminary data.</text>
</comment>